<sequence>MDGLKKYGSLVWPSFITHIVRARVFVSVPVKDRCKLFPLSHESRLLGTGWIPSKVCDREATAALYHRYGMADSLCRKRGFADILLPAQPREEKPPDHVPPAFRICFATVCFHLQRACDDWRTLAATRLGFLLLSSARFVKPQMGPMSWSNCLHVARARRHTWVIQAALCSYWEPVQMFENNGVVFPSFLCFVALYLCFAPFFKTSKQRSWILTGLSSGFTSLAAIPYFCDFLASGGHFHALRPATFWSNTVVAIFQGYLVSLISWSDRYFIASILHWRLAGFIIYSKDSSKIPTLILALGSLNKRFRSDYLFAGVFFSTRILLHVALIVAYAGVYLRKADGMSRRSEVDFPTISETNQTLADVQNITIPKSLNSPLPTLFFLAALPMHCMWFAGCVRRILRRRVKVNGTKTDVPIVFVSTSAFRTRFQAIRGRLRLDYEARERLRARVQAAYGNAQERVWRRGVRPAQVVVAYTYLYTRSPECLGPRLMGVECPKVGQQEKLHLAVAARARDVKSRYGKGAFTQCVFVQDITEAWL</sequence>
<keyword evidence="1" id="KW-0812">Transmembrane</keyword>
<dbReference type="EMBL" id="AFRT01002539">
    <property type="protein sequence ID" value="ELU37611.1"/>
    <property type="molecule type" value="Genomic_DNA"/>
</dbReference>
<dbReference type="OrthoDB" id="341353at2759"/>
<keyword evidence="3" id="KW-1185">Reference proteome</keyword>
<organism evidence="2 3">
    <name type="scientific">Thanatephorus cucumeris (strain AG1-IA)</name>
    <name type="common">Rice sheath blight fungus</name>
    <name type="synonym">Rhizoctonia solani</name>
    <dbReference type="NCBI Taxonomy" id="983506"/>
    <lineage>
        <taxon>Eukaryota</taxon>
        <taxon>Fungi</taxon>
        <taxon>Dikarya</taxon>
        <taxon>Basidiomycota</taxon>
        <taxon>Agaricomycotina</taxon>
        <taxon>Agaricomycetes</taxon>
        <taxon>Cantharellales</taxon>
        <taxon>Ceratobasidiaceae</taxon>
        <taxon>Rhizoctonia</taxon>
        <taxon>Rhizoctonia solani AG-1</taxon>
    </lineage>
</organism>
<feature type="transmembrane region" description="Helical" evidence="1">
    <location>
        <begin position="246"/>
        <end position="265"/>
    </location>
</feature>
<name>L8WHB2_THACA</name>
<dbReference type="AlphaFoldDB" id="L8WHB2"/>
<accession>L8WHB2</accession>
<dbReference type="HOGENOM" id="CLU_508231_0_0_1"/>
<protein>
    <submittedName>
        <fullName evidence="2">Uncharacterized protein</fullName>
    </submittedName>
</protein>
<evidence type="ECO:0000313" key="3">
    <source>
        <dbReference type="Proteomes" id="UP000011668"/>
    </source>
</evidence>
<evidence type="ECO:0000313" key="2">
    <source>
        <dbReference type="EMBL" id="ELU37611.1"/>
    </source>
</evidence>
<evidence type="ECO:0000256" key="1">
    <source>
        <dbReference type="SAM" id="Phobius"/>
    </source>
</evidence>
<gene>
    <name evidence="2" type="ORF">AG1IA_08361</name>
</gene>
<reference evidence="2 3" key="1">
    <citation type="journal article" date="2013" name="Nat. Commun.">
        <title>The evolution and pathogenic mechanisms of the rice sheath blight pathogen.</title>
        <authorList>
            <person name="Zheng A."/>
            <person name="Lin R."/>
            <person name="Xu L."/>
            <person name="Qin P."/>
            <person name="Tang C."/>
            <person name="Ai P."/>
            <person name="Zhang D."/>
            <person name="Liu Y."/>
            <person name="Sun Z."/>
            <person name="Feng H."/>
            <person name="Wang Y."/>
            <person name="Chen Y."/>
            <person name="Liang X."/>
            <person name="Fu R."/>
            <person name="Li Q."/>
            <person name="Zhang J."/>
            <person name="Yu X."/>
            <person name="Xie Z."/>
            <person name="Ding L."/>
            <person name="Guan P."/>
            <person name="Tang J."/>
            <person name="Liang Y."/>
            <person name="Wang S."/>
            <person name="Deng Q."/>
            <person name="Li S."/>
            <person name="Zhu J."/>
            <person name="Wang L."/>
            <person name="Liu H."/>
            <person name="Li P."/>
        </authorList>
    </citation>
    <scope>NUCLEOTIDE SEQUENCE [LARGE SCALE GENOMIC DNA]</scope>
    <source>
        <strain evidence="3">AG-1 IA</strain>
    </source>
</reference>
<feature type="transmembrane region" description="Helical" evidence="1">
    <location>
        <begin position="310"/>
        <end position="336"/>
    </location>
</feature>
<keyword evidence="1" id="KW-0472">Membrane</keyword>
<keyword evidence="1" id="KW-1133">Transmembrane helix</keyword>
<dbReference type="STRING" id="983506.L8WHB2"/>
<dbReference type="Proteomes" id="UP000011668">
    <property type="component" value="Unassembled WGS sequence"/>
</dbReference>
<comment type="caution">
    <text evidence="2">The sequence shown here is derived from an EMBL/GenBank/DDBJ whole genome shotgun (WGS) entry which is preliminary data.</text>
</comment>
<feature type="transmembrane region" description="Helical" evidence="1">
    <location>
        <begin position="379"/>
        <end position="400"/>
    </location>
</feature>
<feature type="transmembrane region" description="Helical" evidence="1">
    <location>
        <begin position="183"/>
        <end position="202"/>
    </location>
</feature>
<proteinExistence type="predicted"/>
<feature type="transmembrane region" description="Helical" evidence="1">
    <location>
        <begin position="209"/>
        <end position="234"/>
    </location>
</feature>